<dbReference type="OMA" id="ERWMEAS"/>
<dbReference type="Proteomes" id="UP000008141">
    <property type="component" value="Unassembled WGS sequence"/>
</dbReference>
<dbReference type="InterPro" id="IPR010987">
    <property type="entry name" value="Glutathione-S-Trfase_C-like"/>
</dbReference>
<dbReference type="InterPro" id="IPR050983">
    <property type="entry name" value="GST_Omega/HSP26"/>
</dbReference>
<sequence length="237" mass="26353">MASRVHYDSKTCPYAQRSWITLLEKGLPFEIRLVDLNDKDEEFVKRYHSINPDQAAPAKVPILIEPDGTQLIESLVICEYLEQRYPQVPLLPADAVQAAKVRLFVDAFSAQLTPALFGLLRAADAEAVAAGKAKLESALKVLDAFLTQHGSQEGGDYFLGPTYSLAEVATVGFVQRSLSALPAFRGVDLWELVRQNKLGRLERWMEASLARPSAQQTRPDEEVTVNGWRKFVTPLAN</sequence>
<dbReference type="KEGG" id="cvr:CHLNCDRAFT_135021"/>
<dbReference type="SFLD" id="SFLDS00019">
    <property type="entry name" value="Glutathione_Transferase_(cytos"/>
    <property type="match status" value="1"/>
</dbReference>
<dbReference type="Pfam" id="PF13417">
    <property type="entry name" value="GST_N_3"/>
    <property type="match status" value="1"/>
</dbReference>
<dbReference type="FunCoup" id="E1ZHD6">
    <property type="interactions" value="994"/>
</dbReference>
<evidence type="ECO:0000259" key="2">
    <source>
        <dbReference type="PROSITE" id="PS50405"/>
    </source>
</evidence>
<evidence type="ECO:0000313" key="3">
    <source>
        <dbReference type="EMBL" id="EFN54900.1"/>
    </source>
</evidence>
<reference evidence="3 4" key="1">
    <citation type="journal article" date="2010" name="Plant Cell">
        <title>The Chlorella variabilis NC64A genome reveals adaptation to photosymbiosis, coevolution with viruses, and cryptic sex.</title>
        <authorList>
            <person name="Blanc G."/>
            <person name="Duncan G."/>
            <person name="Agarkova I."/>
            <person name="Borodovsky M."/>
            <person name="Gurnon J."/>
            <person name="Kuo A."/>
            <person name="Lindquist E."/>
            <person name="Lucas S."/>
            <person name="Pangilinan J."/>
            <person name="Polle J."/>
            <person name="Salamov A."/>
            <person name="Terry A."/>
            <person name="Yamada T."/>
            <person name="Dunigan D.D."/>
            <person name="Grigoriev I.V."/>
            <person name="Claverie J.M."/>
            <person name="Van Etten J.L."/>
        </authorList>
    </citation>
    <scope>NUCLEOTIDE SEQUENCE [LARGE SCALE GENOMIC DNA]</scope>
    <source>
        <strain evidence="3 4">NC64A</strain>
    </source>
</reference>
<dbReference type="Gene3D" id="3.40.30.10">
    <property type="entry name" value="Glutaredoxin"/>
    <property type="match status" value="1"/>
</dbReference>
<evidence type="ECO:0000313" key="4">
    <source>
        <dbReference type="Proteomes" id="UP000008141"/>
    </source>
</evidence>
<evidence type="ECO:0000259" key="1">
    <source>
        <dbReference type="PROSITE" id="PS50404"/>
    </source>
</evidence>
<dbReference type="RefSeq" id="XP_005847002.1">
    <property type="nucleotide sequence ID" value="XM_005846940.1"/>
</dbReference>
<dbReference type="SUPFAM" id="SSF47616">
    <property type="entry name" value="GST C-terminal domain-like"/>
    <property type="match status" value="1"/>
</dbReference>
<keyword evidence="4" id="KW-1185">Reference proteome</keyword>
<dbReference type="PANTHER" id="PTHR43968">
    <property type="match status" value="1"/>
</dbReference>
<dbReference type="SFLD" id="SFLDG00358">
    <property type="entry name" value="Main_(cytGST)"/>
    <property type="match status" value="1"/>
</dbReference>
<dbReference type="EMBL" id="GL433846">
    <property type="protein sequence ID" value="EFN54900.1"/>
    <property type="molecule type" value="Genomic_DNA"/>
</dbReference>
<dbReference type="InParanoid" id="E1ZHD6"/>
<organism evidence="4">
    <name type="scientific">Chlorella variabilis</name>
    <name type="common">Green alga</name>
    <dbReference type="NCBI Taxonomy" id="554065"/>
    <lineage>
        <taxon>Eukaryota</taxon>
        <taxon>Viridiplantae</taxon>
        <taxon>Chlorophyta</taxon>
        <taxon>core chlorophytes</taxon>
        <taxon>Trebouxiophyceae</taxon>
        <taxon>Chlorellales</taxon>
        <taxon>Chlorellaceae</taxon>
        <taxon>Chlorella clade</taxon>
        <taxon>Chlorella</taxon>
    </lineage>
</organism>
<protein>
    <recommendedName>
        <fullName evidence="5">GST N-terminal domain-containing protein</fullName>
    </recommendedName>
</protein>
<dbReference type="AlphaFoldDB" id="E1ZHD6"/>
<dbReference type="InterPro" id="IPR041695">
    <property type="entry name" value="GST_C_5"/>
</dbReference>
<feature type="domain" description="GST N-terminal" evidence="1">
    <location>
        <begin position="2"/>
        <end position="89"/>
    </location>
</feature>
<dbReference type="SUPFAM" id="SSF52833">
    <property type="entry name" value="Thioredoxin-like"/>
    <property type="match status" value="1"/>
</dbReference>
<feature type="domain" description="GST C-terminal" evidence="2">
    <location>
        <begin position="94"/>
        <end position="235"/>
    </location>
</feature>
<dbReference type="GO" id="GO:0005737">
    <property type="term" value="C:cytoplasm"/>
    <property type="evidence" value="ECO:0007669"/>
    <property type="project" value="TreeGrafter"/>
</dbReference>
<dbReference type="PANTHER" id="PTHR43968:SF6">
    <property type="entry name" value="GLUTATHIONE S-TRANSFERASE OMEGA"/>
    <property type="match status" value="1"/>
</dbReference>
<evidence type="ECO:0008006" key="5">
    <source>
        <dbReference type="Google" id="ProtNLM"/>
    </source>
</evidence>
<dbReference type="Gene3D" id="1.20.1050.10">
    <property type="match status" value="1"/>
</dbReference>
<accession>E1ZHD6</accession>
<dbReference type="PROSITE" id="PS50405">
    <property type="entry name" value="GST_CTER"/>
    <property type="match status" value="1"/>
</dbReference>
<dbReference type="InterPro" id="IPR036282">
    <property type="entry name" value="Glutathione-S-Trfase_C_sf"/>
</dbReference>
<dbReference type="Pfam" id="PF16865">
    <property type="entry name" value="GST_C_5"/>
    <property type="match status" value="1"/>
</dbReference>
<name>E1ZHD6_CHLVA</name>
<proteinExistence type="predicted"/>
<dbReference type="OrthoDB" id="4951845at2759"/>
<dbReference type="eggNOG" id="KOG0406">
    <property type="taxonomic scope" value="Eukaryota"/>
</dbReference>
<dbReference type="InterPro" id="IPR004045">
    <property type="entry name" value="Glutathione_S-Trfase_N"/>
</dbReference>
<dbReference type="CDD" id="cd00570">
    <property type="entry name" value="GST_N_family"/>
    <property type="match status" value="1"/>
</dbReference>
<gene>
    <name evidence="3" type="ORF">CHLNCDRAFT_135021</name>
</gene>
<dbReference type="InterPro" id="IPR040079">
    <property type="entry name" value="Glutathione_S-Trfase"/>
</dbReference>
<dbReference type="PROSITE" id="PS50404">
    <property type="entry name" value="GST_NTER"/>
    <property type="match status" value="1"/>
</dbReference>
<dbReference type="GeneID" id="17354222"/>
<dbReference type="STRING" id="554065.E1ZHD6"/>
<dbReference type="InterPro" id="IPR036249">
    <property type="entry name" value="Thioredoxin-like_sf"/>
</dbReference>